<dbReference type="InterPro" id="IPR046835">
    <property type="entry name" value="RHS_N"/>
</dbReference>
<dbReference type="EMBL" id="CAEQ01002109">
    <property type="protein sequence ID" value="CCD15936.1"/>
    <property type="molecule type" value="Genomic_DNA"/>
</dbReference>
<proteinExistence type="predicted"/>
<dbReference type="Pfam" id="PF24466">
    <property type="entry name" value="DUF7578"/>
    <property type="match status" value="1"/>
</dbReference>
<evidence type="ECO:0000259" key="1">
    <source>
        <dbReference type="Pfam" id="PF07999"/>
    </source>
</evidence>
<sequence>MARKRGRRTRDETEGEAVAPVVQAAARGEVTAATVAAVRPVAVRREVVTVPSSGWTLDNLVEDVLMEGSGGLNDIGLHDFLMKYFKRTFGVEDASMCVFMGNPSFFLRDESSLALVTNSSPYREYETMREGVDRLRAKGMYFLHQWEGAVSATEVEDVNACVRGKLNAALLSARRNEEAMRNANAASAVELDGAYDAVFNARWSYVVRSDEYDGKWLGMGVVDVAPGEQPQLWSKEQADVEPVVWEPWDGDEVPDVSGNLVMAVLSSQKGWPYGFFQRDDVREEKVDRLTGYDAACDAYIRRENVRVWHIVEKNIDEWSSGVGYVHPFIVIGTPGIGNSFATGSLLLYQLLHHPSEKPKVVAYFVRGEAYLFHREERRVVRYAEEGIARCEVEGMARRGVKGYMIYDNSDNGIDISVGSCSSSWGIVLISPPNVKVFHEFTKQLQHTLPIYINCYEDVELKAVLVWERQSQLENNQIKLENTNLGND</sequence>
<evidence type="ECO:0000313" key="5">
    <source>
        <dbReference type="Proteomes" id="UP000000702"/>
    </source>
</evidence>
<evidence type="ECO:0000259" key="2">
    <source>
        <dbReference type="Pfam" id="PF20445"/>
    </source>
</evidence>
<dbReference type="InterPro" id="IPR056000">
    <property type="entry name" value="DUF7578"/>
</dbReference>
<feature type="domain" description="DUF7578" evidence="3">
    <location>
        <begin position="72"/>
        <end position="131"/>
    </location>
</feature>
<reference evidence="4 5" key="2">
    <citation type="journal article" date="2012" name="Proc. Natl. Acad. Sci. U.S.A.">
        <title>Antigenic diversity is generated by distinct evolutionary mechanisms in African trypanosome species.</title>
        <authorList>
            <person name="Jackson A.P."/>
            <person name="Berry A."/>
            <person name="Aslett M."/>
            <person name="Allison H.C."/>
            <person name="Burton P."/>
            <person name="Vavrova-Anderson J."/>
            <person name="Brown R."/>
            <person name="Browne H."/>
            <person name="Corton N."/>
            <person name="Hauser H."/>
            <person name="Gamble J."/>
            <person name="Gilderthorp R."/>
            <person name="Marcello L."/>
            <person name="McQuillan J."/>
            <person name="Otto T.D."/>
            <person name="Quail M.A."/>
            <person name="Sanders M.J."/>
            <person name="van Tonder A."/>
            <person name="Ginger M.L."/>
            <person name="Field M.C."/>
            <person name="Barry J.D."/>
            <person name="Hertz-Fowler C."/>
            <person name="Berriman M."/>
        </authorList>
    </citation>
    <scope>NUCLEOTIDE SEQUENCE [LARGE SCALE GENOMIC DNA]</scope>
    <source>
        <strain evidence="4 5">IL3000</strain>
    </source>
</reference>
<dbReference type="AlphaFoldDB" id="F9WF68"/>
<keyword evidence="5" id="KW-1185">Reference proteome</keyword>
<accession>F9WF68</accession>
<dbReference type="Proteomes" id="UP000000702">
    <property type="component" value="Unassembled WGS sequence"/>
</dbReference>
<protein>
    <submittedName>
        <fullName evidence="4">WGS project CAEQ00000000 data, annotated contig 354</fullName>
    </submittedName>
</protein>
<dbReference type="Pfam" id="PF20445">
    <property type="entry name" value="RHS_N"/>
    <property type="match status" value="1"/>
</dbReference>
<comment type="caution">
    <text evidence="4">The sequence shown here is derived from an EMBL/GenBank/DDBJ whole genome shotgun (WGS) entry which is preliminary data.</text>
</comment>
<dbReference type="OMA" id="TREDAIP"/>
<dbReference type="InterPro" id="IPR046836">
    <property type="entry name" value="RHS_C"/>
</dbReference>
<reference evidence="5" key="1">
    <citation type="submission" date="2011-07" db="EMBL/GenBank/DDBJ databases">
        <title>Divergent evolution of antigenic variation in African trypanosomes.</title>
        <authorList>
            <person name="Jackson A.P."/>
            <person name="Berry A."/>
            <person name="Allison H.C."/>
            <person name="Burton P."/>
            <person name="Anderson J."/>
            <person name="Aslett M."/>
            <person name="Brown R."/>
            <person name="Corton N."/>
            <person name="Harris D."/>
            <person name="Hauser H."/>
            <person name="Gamble J."/>
            <person name="Gilderthorp R."/>
            <person name="McQuillan J."/>
            <person name="Quail M.A."/>
            <person name="Sanders M."/>
            <person name="Van Tonder A."/>
            <person name="Ginger M.L."/>
            <person name="Donelson J.E."/>
            <person name="Field M.C."/>
            <person name="Barry J.D."/>
            <person name="Berriman M."/>
            <person name="Hertz-Fowler C."/>
        </authorList>
    </citation>
    <scope>NUCLEOTIDE SEQUENCE [LARGE SCALE GENOMIC DNA]</scope>
    <source>
        <strain evidence="5">IL3000</strain>
    </source>
</reference>
<feature type="domain" description="Retrotransposon hot spot protein,C-terminal" evidence="1">
    <location>
        <begin position="329"/>
        <end position="478"/>
    </location>
</feature>
<feature type="domain" description="Retrotransposon hot spot protein N-terminal" evidence="2">
    <location>
        <begin position="195"/>
        <end position="321"/>
    </location>
</feature>
<dbReference type="Pfam" id="PF07999">
    <property type="entry name" value="RHSP"/>
    <property type="match status" value="1"/>
</dbReference>
<organism evidence="4 5">
    <name type="scientific">Trypanosoma congolense (strain IL3000)</name>
    <dbReference type="NCBI Taxonomy" id="1068625"/>
    <lineage>
        <taxon>Eukaryota</taxon>
        <taxon>Discoba</taxon>
        <taxon>Euglenozoa</taxon>
        <taxon>Kinetoplastea</taxon>
        <taxon>Metakinetoplastina</taxon>
        <taxon>Trypanosomatida</taxon>
        <taxon>Trypanosomatidae</taxon>
        <taxon>Trypanosoma</taxon>
        <taxon>Nannomonas</taxon>
    </lineage>
</organism>
<evidence type="ECO:0000313" key="4">
    <source>
        <dbReference type="EMBL" id="CCD15936.1"/>
    </source>
</evidence>
<evidence type="ECO:0000259" key="3">
    <source>
        <dbReference type="Pfam" id="PF24466"/>
    </source>
</evidence>
<dbReference type="InterPro" id="IPR006518">
    <property type="entry name" value="Trypano_RHS"/>
</dbReference>
<gene>
    <name evidence="4" type="ORF">TCIL3000_0_09220</name>
</gene>
<dbReference type="NCBIfam" id="TIGR01631">
    <property type="entry name" value="Trypano_RHS"/>
    <property type="match status" value="1"/>
</dbReference>
<dbReference type="VEuPathDB" id="TriTrypDB:TcIL3000_0_09220"/>
<name>F9WF68_TRYCI</name>